<sequence length="385" mass="41896">MRSIASAAALMLAGAPVSAQTVDVAPFTAHEITPRIHLLSTPDDYYGPAIGNVVLIEQRDGFVLVDSGLNAGNGRAVVRYARSLSPKPIKAVMITHWHNDHPQGISSIRDAYPKVRIIATRQTEAGMLGPEAFDIGYAPGPKWDGAMNMLIAKNKEQLQKLLEAPDTAPDRKERIRKALVQFDAFAGDFSGSYIVPPTETFERQLLIDDPDMPVQILYLGRANTEGDAIAWLPKQKIVATGDIVVSPIPFGFGSYSGDWIETIGKIKALGFTTLIPGHGLPQSDTAYLDRLIAALTDLRTQIAPYAKAGMPVDEVKKKVDFSKSIDTFGTTQRSRANTQALFFDPMTGSVYRELRGEPIVQGEGSPEPDVPRDTPPKPSSKHHKS</sequence>
<dbReference type="InterPro" id="IPR036866">
    <property type="entry name" value="RibonucZ/Hydroxyglut_hydro"/>
</dbReference>
<dbReference type="InterPro" id="IPR001279">
    <property type="entry name" value="Metallo-B-lactamas"/>
</dbReference>
<dbReference type="Proteomes" id="UP001165383">
    <property type="component" value="Unassembled WGS sequence"/>
</dbReference>
<dbReference type="CDD" id="cd16282">
    <property type="entry name" value="metallo-hydrolase-like_MBL-fold"/>
    <property type="match status" value="1"/>
</dbReference>
<accession>A0ABT0S6F8</accession>
<evidence type="ECO:0000259" key="4">
    <source>
        <dbReference type="SMART" id="SM00849"/>
    </source>
</evidence>
<feature type="region of interest" description="Disordered" evidence="2">
    <location>
        <begin position="353"/>
        <end position="385"/>
    </location>
</feature>
<comment type="similarity">
    <text evidence="1">Belongs to the metallo-beta-lactamase superfamily. Class-B beta-lactamase family.</text>
</comment>
<feature type="chain" id="PRO_5046152762" evidence="3">
    <location>
        <begin position="20"/>
        <end position="385"/>
    </location>
</feature>
<evidence type="ECO:0000256" key="3">
    <source>
        <dbReference type="SAM" id="SignalP"/>
    </source>
</evidence>
<proteinExistence type="inferred from homology"/>
<evidence type="ECO:0000313" key="6">
    <source>
        <dbReference type="Proteomes" id="UP001165383"/>
    </source>
</evidence>
<dbReference type="EMBL" id="JAMGBB010000001">
    <property type="protein sequence ID" value="MCL6739976.1"/>
    <property type="molecule type" value="Genomic_DNA"/>
</dbReference>
<dbReference type="PANTHER" id="PTHR42951:SF4">
    <property type="entry name" value="ACYL-COENZYME A THIOESTERASE MBLAC2"/>
    <property type="match status" value="1"/>
</dbReference>
<name>A0ABT0S6F8_9SPHN</name>
<keyword evidence="6" id="KW-1185">Reference proteome</keyword>
<reference evidence="5" key="1">
    <citation type="submission" date="2022-05" db="EMBL/GenBank/DDBJ databases">
        <authorList>
            <person name="Jo J.-H."/>
            <person name="Im W.-T."/>
        </authorList>
    </citation>
    <scope>NUCLEOTIDE SEQUENCE</scope>
    <source>
        <strain evidence="5">RB56-2</strain>
    </source>
</reference>
<evidence type="ECO:0000313" key="5">
    <source>
        <dbReference type="EMBL" id="MCL6739976.1"/>
    </source>
</evidence>
<comment type="caution">
    <text evidence="5">The sequence shown here is derived from an EMBL/GenBank/DDBJ whole genome shotgun (WGS) entry which is preliminary data.</text>
</comment>
<dbReference type="Gene3D" id="3.60.15.10">
    <property type="entry name" value="Ribonuclease Z/Hydroxyacylglutathione hydrolase-like"/>
    <property type="match status" value="1"/>
</dbReference>
<dbReference type="SMART" id="SM00849">
    <property type="entry name" value="Lactamase_B"/>
    <property type="match status" value="1"/>
</dbReference>
<dbReference type="PANTHER" id="PTHR42951">
    <property type="entry name" value="METALLO-BETA-LACTAMASE DOMAIN-CONTAINING"/>
    <property type="match status" value="1"/>
</dbReference>
<evidence type="ECO:0000256" key="1">
    <source>
        <dbReference type="ARBA" id="ARBA00005250"/>
    </source>
</evidence>
<feature type="signal peptide" evidence="3">
    <location>
        <begin position="1"/>
        <end position="19"/>
    </location>
</feature>
<evidence type="ECO:0000256" key="2">
    <source>
        <dbReference type="SAM" id="MobiDB-lite"/>
    </source>
</evidence>
<protein>
    <submittedName>
        <fullName evidence="5">MBL fold metallo-hydrolase</fullName>
    </submittedName>
</protein>
<dbReference type="SUPFAM" id="SSF56281">
    <property type="entry name" value="Metallo-hydrolase/oxidoreductase"/>
    <property type="match status" value="1"/>
</dbReference>
<dbReference type="RefSeq" id="WP_249914437.1">
    <property type="nucleotide sequence ID" value="NZ_JAMGBB010000001.1"/>
</dbReference>
<gene>
    <name evidence="5" type="ORF">LZ518_02345</name>
</gene>
<organism evidence="5 6">
    <name type="scientific">Sphingomonas brevis</name>
    <dbReference type="NCBI Taxonomy" id="2908206"/>
    <lineage>
        <taxon>Bacteria</taxon>
        <taxon>Pseudomonadati</taxon>
        <taxon>Pseudomonadota</taxon>
        <taxon>Alphaproteobacteria</taxon>
        <taxon>Sphingomonadales</taxon>
        <taxon>Sphingomonadaceae</taxon>
        <taxon>Sphingomonas</taxon>
    </lineage>
</organism>
<dbReference type="InterPro" id="IPR050855">
    <property type="entry name" value="NDM-1-like"/>
</dbReference>
<dbReference type="Pfam" id="PF00753">
    <property type="entry name" value="Lactamase_B"/>
    <property type="match status" value="1"/>
</dbReference>
<keyword evidence="3" id="KW-0732">Signal</keyword>
<feature type="domain" description="Metallo-beta-lactamase" evidence="4">
    <location>
        <begin position="50"/>
        <end position="278"/>
    </location>
</feature>